<evidence type="ECO:0000256" key="6">
    <source>
        <dbReference type="ARBA" id="ARBA00023157"/>
    </source>
</evidence>
<comment type="caution">
    <text evidence="10">The sequence shown here is derived from an EMBL/GenBank/DDBJ whole genome shotgun (WGS) entry which is preliminary data.</text>
</comment>
<sequence>MATPIMNSSSISFTSVLSSVFLVSFFAILCSSNEGYALGGGESLDSHRHHTVQISSLLPSSVCSSSTKGTLSLSLSLSRYNSKKGSLKLVHKHGACSRLNQDQAKVPTATQILSRDQSRVKSIQYRIGLDVGKYDNLEGRKSTIPAKSGRTIGSGNYIVTVGLGTPKKDQSLIFDTGSDLTWAQCQPCVRSCYDQKEPIFNPSASKSYKNISCSSTQCSQLTSATGTNPGCSTSTCVYGIQYGDSSFSVGYFATETLTLSQSDVFPNFLFGCGQNNQGLFGGAAGLLGLGRDQLSLVSQTASKFGKYFSYCLPTPSSSGYLSFGKSGAKSSSPKFTPLVPTSQSFYYFDITGIKLGGTTLSISQTVFKTAGSIIDSGTVITRLPPASYSALKTSFRQAMTKYTLTSSASILDTCYDLSNYTSVSIPTVSFVLGGGVEVPLDPQGILYAVKASQVCLAFAGNSGASDVGIFGNVQQQTLDVIYDVAGGKLGFGTGGCS</sequence>
<dbReference type="PROSITE" id="PS51767">
    <property type="entry name" value="PEPTIDASE_A1"/>
    <property type="match status" value="1"/>
</dbReference>
<keyword evidence="6" id="KW-1015">Disulfide bond</keyword>
<evidence type="ECO:0000313" key="11">
    <source>
        <dbReference type="Proteomes" id="UP000626092"/>
    </source>
</evidence>
<dbReference type="EMBL" id="WJXA01000002">
    <property type="protein sequence ID" value="KAF7150812.1"/>
    <property type="molecule type" value="Genomic_DNA"/>
</dbReference>
<proteinExistence type="inferred from homology"/>
<evidence type="ECO:0000256" key="8">
    <source>
        <dbReference type="SAM" id="SignalP"/>
    </source>
</evidence>
<comment type="similarity">
    <text evidence="1">Belongs to the peptidase A1 family.</text>
</comment>
<gene>
    <name evidence="10" type="ORF">RHSIM_Rhsim02G0218200</name>
</gene>
<dbReference type="FunFam" id="2.40.70.10:FF:000021">
    <property type="entry name" value="Aspartyl protease AED1"/>
    <property type="match status" value="1"/>
</dbReference>
<evidence type="ECO:0000256" key="4">
    <source>
        <dbReference type="ARBA" id="ARBA00022750"/>
    </source>
</evidence>
<reference evidence="10" key="1">
    <citation type="submission" date="2019-11" db="EMBL/GenBank/DDBJ databases">
        <authorList>
            <person name="Liu Y."/>
            <person name="Hou J."/>
            <person name="Li T.-Q."/>
            <person name="Guan C.-H."/>
            <person name="Wu X."/>
            <person name="Wu H.-Z."/>
            <person name="Ling F."/>
            <person name="Zhang R."/>
            <person name="Shi X.-G."/>
            <person name="Ren J.-P."/>
            <person name="Chen E.-F."/>
            <person name="Sun J.-M."/>
        </authorList>
    </citation>
    <scope>NUCLEOTIDE SEQUENCE</scope>
    <source>
        <strain evidence="10">Adult_tree_wgs_1</strain>
        <tissue evidence="10">Leaves</tissue>
    </source>
</reference>
<evidence type="ECO:0000256" key="7">
    <source>
        <dbReference type="PIRSR" id="PIRSR601461-1"/>
    </source>
</evidence>
<dbReference type="Proteomes" id="UP000626092">
    <property type="component" value="Unassembled WGS sequence"/>
</dbReference>
<dbReference type="SUPFAM" id="SSF50630">
    <property type="entry name" value="Acid proteases"/>
    <property type="match status" value="1"/>
</dbReference>
<dbReference type="InterPro" id="IPR032861">
    <property type="entry name" value="TAXi_N"/>
</dbReference>
<evidence type="ECO:0000259" key="9">
    <source>
        <dbReference type="PROSITE" id="PS51767"/>
    </source>
</evidence>
<dbReference type="OrthoDB" id="2747330at2759"/>
<dbReference type="FunFam" id="2.40.70.10:FF:000013">
    <property type="entry name" value="Aspartyl protease AED1"/>
    <property type="match status" value="1"/>
</dbReference>
<feature type="signal peptide" evidence="8">
    <location>
        <begin position="1"/>
        <end position="32"/>
    </location>
</feature>
<dbReference type="AlphaFoldDB" id="A0A834HCU4"/>
<keyword evidence="2" id="KW-0645">Protease</keyword>
<keyword evidence="3 8" id="KW-0732">Signal</keyword>
<dbReference type="Gene3D" id="2.40.70.10">
    <property type="entry name" value="Acid Proteases"/>
    <property type="match status" value="2"/>
</dbReference>
<dbReference type="PANTHER" id="PTHR13683:SF750">
    <property type="entry name" value="ASPARTYL PROTEASE AED1"/>
    <property type="match status" value="1"/>
</dbReference>
<feature type="active site" evidence="7">
    <location>
        <position position="175"/>
    </location>
</feature>
<protein>
    <recommendedName>
        <fullName evidence="9">Peptidase A1 domain-containing protein</fullName>
    </recommendedName>
</protein>
<dbReference type="InterPro" id="IPR032799">
    <property type="entry name" value="TAXi_C"/>
</dbReference>
<evidence type="ECO:0000313" key="10">
    <source>
        <dbReference type="EMBL" id="KAF7150812.1"/>
    </source>
</evidence>
<dbReference type="InterPro" id="IPR033121">
    <property type="entry name" value="PEPTIDASE_A1"/>
</dbReference>
<evidence type="ECO:0000256" key="1">
    <source>
        <dbReference type="ARBA" id="ARBA00007447"/>
    </source>
</evidence>
<feature type="domain" description="Peptidase A1" evidence="9">
    <location>
        <begin position="157"/>
        <end position="492"/>
    </location>
</feature>
<evidence type="ECO:0000256" key="3">
    <source>
        <dbReference type="ARBA" id="ARBA00022729"/>
    </source>
</evidence>
<dbReference type="PANTHER" id="PTHR13683">
    <property type="entry name" value="ASPARTYL PROTEASES"/>
    <property type="match status" value="1"/>
</dbReference>
<dbReference type="GO" id="GO:0006508">
    <property type="term" value="P:proteolysis"/>
    <property type="evidence" value="ECO:0007669"/>
    <property type="project" value="UniProtKB-KW"/>
</dbReference>
<dbReference type="InterPro" id="IPR021109">
    <property type="entry name" value="Peptidase_aspartic_dom_sf"/>
</dbReference>
<feature type="chain" id="PRO_5032846320" description="Peptidase A1 domain-containing protein" evidence="8">
    <location>
        <begin position="33"/>
        <end position="497"/>
    </location>
</feature>
<feature type="active site" evidence="7">
    <location>
        <position position="375"/>
    </location>
</feature>
<dbReference type="GO" id="GO:0004190">
    <property type="term" value="F:aspartic-type endopeptidase activity"/>
    <property type="evidence" value="ECO:0007669"/>
    <property type="project" value="UniProtKB-KW"/>
</dbReference>
<keyword evidence="5" id="KW-0378">Hydrolase</keyword>
<accession>A0A834HCU4</accession>
<keyword evidence="11" id="KW-1185">Reference proteome</keyword>
<dbReference type="Pfam" id="PF14541">
    <property type="entry name" value="TAXi_C"/>
    <property type="match status" value="1"/>
</dbReference>
<evidence type="ECO:0000256" key="5">
    <source>
        <dbReference type="ARBA" id="ARBA00022801"/>
    </source>
</evidence>
<name>A0A834HCU4_RHOSS</name>
<dbReference type="Pfam" id="PF14543">
    <property type="entry name" value="TAXi_N"/>
    <property type="match status" value="1"/>
</dbReference>
<organism evidence="10 11">
    <name type="scientific">Rhododendron simsii</name>
    <name type="common">Sims's rhododendron</name>
    <dbReference type="NCBI Taxonomy" id="118357"/>
    <lineage>
        <taxon>Eukaryota</taxon>
        <taxon>Viridiplantae</taxon>
        <taxon>Streptophyta</taxon>
        <taxon>Embryophyta</taxon>
        <taxon>Tracheophyta</taxon>
        <taxon>Spermatophyta</taxon>
        <taxon>Magnoliopsida</taxon>
        <taxon>eudicotyledons</taxon>
        <taxon>Gunneridae</taxon>
        <taxon>Pentapetalae</taxon>
        <taxon>asterids</taxon>
        <taxon>Ericales</taxon>
        <taxon>Ericaceae</taxon>
        <taxon>Ericoideae</taxon>
        <taxon>Rhodoreae</taxon>
        <taxon>Rhododendron</taxon>
    </lineage>
</organism>
<dbReference type="InterPro" id="IPR001461">
    <property type="entry name" value="Aspartic_peptidase_A1"/>
</dbReference>
<evidence type="ECO:0000256" key="2">
    <source>
        <dbReference type="ARBA" id="ARBA00022670"/>
    </source>
</evidence>
<keyword evidence="4" id="KW-0064">Aspartyl protease</keyword>